<protein>
    <recommendedName>
        <fullName evidence="2">Xylulose kinase-1</fullName>
    </recommendedName>
</protein>
<evidence type="ECO:0008006" key="2">
    <source>
        <dbReference type="Google" id="ProtNLM"/>
    </source>
</evidence>
<reference evidence="1" key="1">
    <citation type="journal article" date="2019" name="Sci. Rep.">
        <title>Draft genome of Tanacetum cinerariifolium, the natural source of mosquito coil.</title>
        <authorList>
            <person name="Yamashiro T."/>
            <person name="Shiraishi A."/>
            <person name="Satake H."/>
            <person name="Nakayama K."/>
        </authorList>
    </citation>
    <scope>NUCLEOTIDE SEQUENCE</scope>
</reference>
<comment type="caution">
    <text evidence="1">The sequence shown here is derived from an EMBL/GenBank/DDBJ whole genome shotgun (WGS) entry which is preliminary data.</text>
</comment>
<organism evidence="1">
    <name type="scientific">Tanacetum cinerariifolium</name>
    <name type="common">Dalmatian daisy</name>
    <name type="synonym">Chrysanthemum cinerariifolium</name>
    <dbReference type="NCBI Taxonomy" id="118510"/>
    <lineage>
        <taxon>Eukaryota</taxon>
        <taxon>Viridiplantae</taxon>
        <taxon>Streptophyta</taxon>
        <taxon>Embryophyta</taxon>
        <taxon>Tracheophyta</taxon>
        <taxon>Spermatophyta</taxon>
        <taxon>Magnoliopsida</taxon>
        <taxon>eudicotyledons</taxon>
        <taxon>Gunneridae</taxon>
        <taxon>Pentapetalae</taxon>
        <taxon>asterids</taxon>
        <taxon>campanulids</taxon>
        <taxon>Asterales</taxon>
        <taxon>Asteraceae</taxon>
        <taxon>Asteroideae</taxon>
        <taxon>Anthemideae</taxon>
        <taxon>Anthemidinae</taxon>
        <taxon>Tanacetum</taxon>
    </lineage>
</organism>
<proteinExistence type="predicted"/>
<sequence>MSPTIYTSCIKQFYTSVKVKTINEDFRLQALVDGKKVILNEASIRRDLRLDDAEGTACLPNAAIFEELARMRVLFLEQINANQAAKIKKLKKRVKKLEGMKNKRTYGLKRFYKVGLSARVESSKEEEGLDDQEDASKHGRIAEIDVDDDHSFINKSAQDQGRMNKEDLFGVNDLDGNEVVVDVSARVKEEQSEKVAKKEVSTADLITTAGEVVTSVDVEVSTAITTTTKIDDELTLA</sequence>
<accession>A0A6L2K7W0</accession>
<name>A0A6L2K7W0_TANCI</name>
<dbReference type="AlphaFoldDB" id="A0A6L2K7W0"/>
<gene>
    <name evidence="1" type="ORF">Tci_017474</name>
</gene>
<dbReference type="EMBL" id="BKCJ010001992">
    <property type="protein sequence ID" value="GEU45496.1"/>
    <property type="molecule type" value="Genomic_DNA"/>
</dbReference>
<evidence type="ECO:0000313" key="1">
    <source>
        <dbReference type="EMBL" id="GEU45496.1"/>
    </source>
</evidence>